<dbReference type="InterPro" id="IPR017932">
    <property type="entry name" value="GATase_2_dom"/>
</dbReference>
<dbReference type="AlphaFoldDB" id="A0A160TK64"/>
<dbReference type="GO" id="GO:0005829">
    <property type="term" value="C:cytosol"/>
    <property type="evidence" value="ECO:0007669"/>
    <property type="project" value="TreeGrafter"/>
</dbReference>
<reference evidence="6" key="1">
    <citation type="submission" date="2015-10" db="EMBL/GenBank/DDBJ databases">
        <authorList>
            <person name="Gilbert D.G."/>
        </authorList>
    </citation>
    <scope>NUCLEOTIDE SEQUENCE</scope>
</reference>
<comment type="similarity">
    <text evidence="1">Belongs to the asparagine synthetase family.</text>
</comment>
<accession>A0A160TK64</accession>
<dbReference type="Gene3D" id="3.40.50.620">
    <property type="entry name" value="HUPs"/>
    <property type="match status" value="2"/>
</dbReference>
<dbReference type="InterPro" id="IPR014729">
    <property type="entry name" value="Rossmann-like_a/b/a_fold"/>
</dbReference>
<evidence type="ECO:0000256" key="1">
    <source>
        <dbReference type="ARBA" id="ARBA00005752"/>
    </source>
</evidence>
<dbReference type="PANTHER" id="PTHR43284">
    <property type="entry name" value="ASPARAGINE SYNTHETASE (GLUTAMINE-HYDROLYZING)"/>
    <property type="match status" value="1"/>
</dbReference>
<feature type="domain" description="Glutamine amidotransferase type-2" evidence="5">
    <location>
        <begin position="2"/>
        <end position="212"/>
    </location>
</feature>
<dbReference type="SUPFAM" id="SSF52402">
    <property type="entry name" value="Adenine nucleotide alpha hydrolases-like"/>
    <property type="match status" value="1"/>
</dbReference>
<dbReference type="InterPro" id="IPR033738">
    <property type="entry name" value="AsnB_N"/>
</dbReference>
<evidence type="ECO:0000256" key="2">
    <source>
        <dbReference type="ARBA" id="ARBA00022741"/>
    </source>
</evidence>
<dbReference type="GO" id="GO:0006529">
    <property type="term" value="P:asparagine biosynthetic process"/>
    <property type="evidence" value="ECO:0007669"/>
    <property type="project" value="InterPro"/>
</dbReference>
<dbReference type="GO" id="GO:0004066">
    <property type="term" value="F:asparagine synthase (glutamine-hydrolyzing) activity"/>
    <property type="evidence" value="ECO:0007669"/>
    <property type="project" value="UniProtKB-EC"/>
</dbReference>
<keyword evidence="3" id="KW-0067">ATP-binding</keyword>
<dbReference type="PROSITE" id="PS51278">
    <property type="entry name" value="GATASE_TYPE_2"/>
    <property type="match status" value="1"/>
</dbReference>
<keyword evidence="4" id="KW-0315">Glutamine amidotransferase</keyword>
<dbReference type="Pfam" id="PF00733">
    <property type="entry name" value="Asn_synthase"/>
    <property type="match status" value="1"/>
</dbReference>
<dbReference type="SUPFAM" id="SSF56235">
    <property type="entry name" value="N-terminal nucleophile aminohydrolases (Ntn hydrolases)"/>
    <property type="match status" value="1"/>
</dbReference>
<dbReference type="Pfam" id="PF13537">
    <property type="entry name" value="GATase_7"/>
    <property type="match status" value="1"/>
</dbReference>
<keyword evidence="6" id="KW-0436">Ligase</keyword>
<dbReference type="GO" id="GO:0005524">
    <property type="term" value="F:ATP binding"/>
    <property type="evidence" value="ECO:0007669"/>
    <property type="project" value="UniProtKB-KW"/>
</dbReference>
<evidence type="ECO:0000313" key="6">
    <source>
        <dbReference type="EMBL" id="CUS44034.1"/>
    </source>
</evidence>
<gene>
    <name evidence="6" type="ORF">MGWOODY_Smn2708</name>
</gene>
<dbReference type="EMBL" id="CZQE01000103">
    <property type="protein sequence ID" value="CUS44034.1"/>
    <property type="molecule type" value="Genomic_DNA"/>
</dbReference>
<evidence type="ECO:0000256" key="4">
    <source>
        <dbReference type="ARBA" id="ARBA00022962"/>
    </source>
</evidence>
<name>A0A160TK64_9ZZZZ</name>
<evidence type="ECO:0000256" key="3">
    <source>
        <dbReference type="ARBA" id="ARBA00022840"/>
    </source>
</evidence>
<dbReference type="InterPro" id="IPR029055">
    <property type="entry name" value="Ntn_hydrolases_N"/>
</dbReference>
<dbReference type="InterPro" id="IPR006426">
    <property type="entry name" value="Asn_synth_AEB"/>
</dbReference>
<proteinExistence type="inferred from homology"/>
<organism evidence="6">
    <name type="scientific">hydrothermal vent metagenome</name>
    <dbReference type="NCBI Taxonomy" id="652676"/>
    <lineage>
        <taxon>unclassified sequences</taxon>
        <taxon>metagenomes</taxon>
        <taxon>ecological metagenomes</taxon>
    </lineage>
</organism>
<sequence>MSALFGILRFDGEPASSRDVNRMANVLAHHGPDGRRTVVEGPVALGHCLLRVNREDWFEAQPIQDGELTLVADARIDNREALAAKIGIAEATLRDMPDSAVLLAAYRHWGDGFAEHLLGDFTFAIWDARSRVLLLGRDHMGQRGLFYHQGDTALVFATDVQALWAIEGVPRRLSEDALGRRLMMAVDRIPGQSLFEEITILPNATVLRFDDRGMVSSHRYWSPHAGVEHHGRDDAYFLETYRSTVEEAVACRVRRLIKPPALCFSGGFDSGSIAAVAGPIVAAQGGRLIAISSVLAEGESFPFANNARAAVEAFRPYPFMDLHYYTRGDDHAFDDIETSFAATHNPIGTQYVRRGMYRIAAQAGARLVMDGHGGDYTVNMRSNGMLGRILLRGNVRLFVHEFRQRVRKTRHRSHHVVRRDVLPGVLPLWALSAFFKMRRGFGPLWWKNGVAPRFARTLIEREVVDPARLHHHYQTESRWQARFRQLLRNTGAGPPVQRILASAHGLEFSRPFHDKRVVELGLAIPERLQFRDGLERYLARQAFADRLPASLLSHALGNSLEDPDKFRMGKASAQDALTAARALDRDGRLSHYLDFDVLEDIIARVDQTRRKDHLDLHNATLKIAAARFIAWFDRSND</sequence>
<keyword evidence="2" id="KW-0547">Nucleotide-binding</keyword>
<dbReference type="InterPro" id="IPR001962">
    <property type="entry name" value="Asn_synthase"/>
</dbReference>
<dbReference type="Gene3D" id="3.60.20.10">
    <property type="entry name" value="Glutamine Phosphoribosylpyrophosphate, subunit 1, domain 1"/>
    <property type="match status" value="1"/>
</dbReference>
<dbReference type="EC" id="6.3.5.4" evidence="6"/>
<evidence type="ECO:0000259" key="5">
    <source>
        <dbReference type="PROSITE" id="PS51278"/>
    </source>
</evidence>
<dbReference type="PANTHER" id="PTHR43284:SF1">
    <property type="entry name" value="ASPARAGINE SYNTHETASE"/>
    <property type="match status" value="1"/>
</dbReference>
<protein>
    <submittedName>
        <fullName evidence="6">Asparagine synthetase [glutamine-hydrolyzing]</fullName>
        <ecNumber evidence="6">6.3.5.4</ecNumber>
    </submittedName>
</protein>
<dbReference type="CDD" id="cd00712">
    <property type="entry name" value="AsnB"/>
    <property type="match status" value="1"/>
</dbReference>
<dbReference type="PIRSF" id="PIRSF001589">
    <property type="entry name" value="Asn_synthetase_glu-h"/>
    <property type="match status" value="1"/>
</dbReference>
<dbReference type="InterPro" id="IPR051786">
    <property type="entry name" value="ASN_synthetase/amidase"/>
</dbReference>